<protein>
    <recommendedName>
        <fullName evidence="3">DUF2851 domain-containing protein</fullName>
    </recommendedName>
</protein>
<dbReference type="Proteomes" id="UP000219193">
    <property type="component" value="Unassembled WGS sequence"/>
</dbReference>
<name>A0A285X6K2_9FLAO</name>
<evidence type="ECO:0000313" key="1">
    <source>
        <dbReference type="EMBL" id="SOC80971.1"/>
    </source>
</evidence>
<dbReference type="Pfam" id="PF11013">
    <property type="entry name" value="DUF2851"/>
    <property type="match status" value="1"/>
</dbReference>
<sequence length="439" mass="51046">MTWNISYFYFMREDYLHYLWRYQKLDHQEMRTADGLPVKVISPGAHNLLSGPDFFNSRVLIGDQEWAGNVEIHLRSSDWYMHSHESDPAYDNVILHVVWVHDVEVFRKDNTSLPVVEICHLVAPETVNSYEDLCSNNGNRWINCQNDFGEVDDFFLNNWLERLYVERLEKKSLLINHIFENLAGDWEAVLFKMLAKNFGLNINGDAFLSVAASIPFSVVRKLRGNRLQLEAIFQGQAGLLSGDCEEPYFLSLKEEYNYLRKKFRLNAQGVLPVKYFRLRPDNFPEVRLAQLAGIYNKHASLFNVLINCAQAKDLYKILEVEVNDFWKTHYTFYKSHSPKRKALSTNFMDLLIINTVVPLKFCYARSKGKEEGWEEFSMIEAVAPEENQVIKKFSSLRPQVAVNALRSQALLQLKNEYCDKNACLNCAIGVKLLQREPQF</sequence>
<dbReference type="EMBL" id="OCMF01000003">
    <property type="protein sequence ID" value="SOC80971.1"/>
    <property type="molecule type" value="Genomic_DNA"/>
</dbReference>
<evidence type="ECO:0000313" key="2">
    <source>
        <dbReference type="Proteomes" id="UP000219193"/>
    </source>
</evidence>
<organism evidence="1 2">
    <name type="scientific">Salinimicrobium sediminis</name>
    <dbReference type="NCBI Taxonomy" id="1343891"/>
    <lineage>
        <taxon>Bacteria</taxon>
        <taxon>Pseudomonadati</taxon>
        <taxon>Bacteroidota</taxon>
        <taxon>Flavobacteriia</taxon>
        <taxon>Flavobacteriales</taxon>
        <taxon>Flavobacteriaceae</taxon>
        <taxon>Salinimicrobium</taxon>
    </lineage>
</organism>
<evidence type="ECO:0008006" key="3">
    <source>
        <dbReference type="Google" id="ProtNLM"/>
    </source>
</evidence>
<proteinExistence type="predicted"/>
<dbReference type="InterPro" id="IPR021272">
    <property type="entry name" value="DUF2851"/>
</dbReference>
<reference evidence="2" key="1">
    <citation type="submission" date="2017-09" db="EMBL/GenBank/DDBJ databases">
        <authorList>
            <person name="Varghese N."/>
            <person name="Submissions S."/>
        </authorList>
    </citation>
    <scope>NUCLEOTIDE SEQUENCE [LARGE SCALE GENOMIC DNA]</scope>
    <source>
        <strain evidence="2">CGMCC 1.12641</strain>
    </source>
</reference>
<gene>
    <name evidence="1" type="ORF">SAMN06296241_2536</name>
</gene>
<accession>A0A285X6K2</accession>
<dbReference type="AlphaFoldDB" id="A0A285X6K2"/>
<keyword evidence="2" id="KW-1185">Reference proteome</keyword>